<accession>A0A8H6E6V2</accession>
<reference evidence="3 4" key="1">
    <citation type="submission" date="2019-04" db="EMBL/GenBank/DDBJ databases">
        <title>Aspergillus burnettii sp. nov., novel species from soil in southeast Queensland.</title>
        <authorList>
            <person name="Gilchrist C.L.M."/>
            <person name="Pitt J.I."/>
            <person name="Lange L."/>
            <person name="Lacey H.J."/>
            <person name="Vuong D."/>
            <person name="Midgley D.J."/>
            <person name="Greenfield P."/>
            <person name="Bradbury M."/>
            <person name="Lacey E."/>
            <person name="Busk P.K."/>
            <person name="Pilgaard B."/>
            <person name="Chooi Y.H."/>
            <person name="Piggott A.M."/>
        </authorList>
    </citation>
    <scope>NUCLEOTIDE SEQUENCE [LARGE SCALE GENOMIC DNA]</scope>
    <source>
        <strain evidence="3 4">FRR 5400</strain>
    </source>
</reference>
<feature type="region of interest" description="Disordered" evidence="1">
    <location>
        <begin position="347"/>
        <end position="382"/>
    </location>
</feature>
<feature type="compositionally biased region" description="Basic and acidic residues" evidence="1">
    <location>
        <begin position="255"/>
        <end position="268"/>
    </location>
</feature>
<evidence type="ECO:0000256" key="1">
    <source>
        <dbReference type="SAM" id="MobiDB-lite"/>
    </source>
</evidence>
<organism evidence="2">
    <name type="scientific">Petromyces alliaceus</name>
    <name type="common">Aspergillus alliaceus</name>
    <dbReference type="NCBI Taxonomy" id="209559"/>
    <lineage>
        <taxon>Eukaryota</taxon>
        <taxon>Fungi</taxon>
        <taxon>Dikarya</taxon>
        <taxon>Ascomycota</taxon>
        <taxon>Pezizomycotina</taxon>
        <taxon>Eurotiomycetes</taxon>
        <taxon>Eurotiomycetidae</taxon>
        <taxon>Eurotiales</taxon>
        <taxon>Aspergillaceae</taxon>
        <taxon>Aspergillus</taxon>
        <taxon>Aspergillus subgen. Circumdati</taxon>
    </lineage>
</organism>
<proteinExistence type="predicted"/>
<evidence type="ECO:0000313" key="4">
    <source>
        <dbReference type="Proteomes" id="UP000541154"/>
    </source>
</evidence>
<dbReference type="PANTHER" id="PTHR15410:SF2">
    <property type="entry name" value="HIRA-INTERACTING PROTEIN 3"/>
    <property type="match status" value="1"/>
</dbReference>
<dbReference type="GO" id="GO:0005634">
    <property type="term" value="C:nucleus"/>
    <property type="evidence" value="ECO:0007669"/>
    <property type="project" value="TreeGrafter"/>
</dbReference>
<feature type="region of interest" description="Disordered" evidence="1">
    <location>
        <begin position="1"/>
        <end position="32"/>
    </location>
</feature>
<dbReference type="AlphaFoldDB" id="A0A5N7BXQ1"/>
<feature type="compositionally biased region" description="Basic residues" evidence="1">
    <location>
        <begin position="119"/>
        <end position="137"/>
    </location>
</feature>
<feature type="compositionally biased region" description="Basic and acidic residues" evidence="1">
    <location>
        <begin position="171"/>
        <end position="185"/>
    </location>
</feature>
<sequence length="382" mass="42649">MAPRRRVASESNSESESESELSTAPSVTSDNALEKALRDAVAKIYKSGAMEELTVKRVRLAAEKELGVEEGFFKASRDWKSKSDQIIKDEVEVQDKRAQEPESDEEEKEEPTPLVKASSAKRTKPIKAATSRKRRKASTPEPDDQSESSASLDDASEEEAKKPAKKQSKSLQEKSPKAKRSKEQVSDDLDAVADEREDVTPPEAAEELKDDGKDDSESEMSVVLDEEPKPIRKRQKSASTEGAAQKPKKKTTTSKAKEADLDPNQKKVKELQDLLVKCGIRKQWWRELAPYDTPTAKIGHLEDMLQDAGMTRPFKGREAEKRAMKIRERRELQADVVSCQEEVKLYGTGNADEEGSSGRPGRRLNRGRQYLAFLGDDGEETD</sequence>
<feature type="compositionally biased region" description="Acidic residues" evidence="1">
    <location>
        <begin position="186"/>
        <end position="197"/>
    </location>
</feature>
<reference evidence="2" key="2">
    <citation type="submission" date="2019-04" db="EMBL/GenBank/DDBJ databases">
        <title>Friends and foes A comparative genomics studyof 23 Aspergillus species from section Flavi.</title>
        <authorList>
            <consortium name="DOE Joint Genome Institute"/>
            <person name="Kjaerbolling I."/>
            <person name="Vesth T."/>
            <person name="Frisvad J.C."/>
            <person name="Nybo J.L."/>
            <person name="Theobald S."/>
            <person name="Kildgaard S."/>
            <person name="Isbrandt T."/>
            <person name="Kuo A."/>
            <person name="Sato A."/>
            <person name="Lyhne E.K."/>
            <person name="Kogle M.E."/>
            <person name="Wiebenga A."/>
            <person name="Kun R.S."/>
            <person name="Lubbers R.J."/>
            <person name="Makela M.R."/>
            <person name="Barry K."/>
            <person name="Chovatia M."/>
            <person name="Clum A."/>
            <person name="Daum C."/>
            <person name="Haridas S."/>
            <person name="He G."/>
            <person name="LaButti K."/>
            <person name="Lipzen A."/>
            <person name="Mondo S."/>
            <person name="Riley R."/>
            <person name="Salamov A."/>
            <person name="Simmons B.A."/>
            <person name="Magnuson J.K."/>
            <person name="Henrissat B."/>
            <person name="Mortensen U.H."/>
            <person name="Larsen T.O."/>
            <person name="Devries R.P."/>
            <person name="Grigoriev I.V."/>
            <person name="Machida M."/>
            <person name="Baker S.E."/>
            <person name="Andersen M.R."/>
        </authorList>
    </citation>
    <scope>NUCLEOTIDE SEQUENCE [LARGE SCALE GENOMIC DNA]</scope>
    <source>
        <strain evidence="2">IBT 14317</strain>
    </source>
</reference>
<dbReference type="EMBL" id="SPNV01000095">
    <property type="protein sequence ID" value="KAF5861601.1"/>
    <property type="molecule type" value="Genomic_DNA"/>
</dbReference>
<dbReference type="OrthoDB" id="552755at2759"/>
<evidence type="ECO:0000313" key="2">
    <source>
        <dbReference type="EMBL" id="KAE8386378.1"/>
    </source>
</evidence>
<dbReference type="InterPro" id="IPR037647">
    <property type="entry name" value="HIRIP3"/>
</dbReference>
<feature type="compositionally biased region" description="Basic and acidic residues" evidence="1">
    <location>
        <begin position="71"/>
        <end position="100"/>
    </location>
</feature>
<protein>
    <recommendedName>
        <fullName evidence="5">Transcriptional regulator</fullName>
    </recommendedName>
</protein>
<evidence type="ECO:0008006" key="5">
    <source>
        <dbReference type="Google" id="ProtNLM"/>
    </source>
</evidence>
<evidence type="ECO:0000313" key="3">
    <source>
        <dbReference type="EMBL" id="KAF5861601.1"/>
    </source>
</evidence>
<keyword evidence="4" id="KW-1185">Reference proteome</keyword>
<dbReference type="PANTHER" id="PTHR15410">
    <property type="entry name" value="HIRA-INTERACTING PROTEIN 3"/>
    <property type="match status" value="1"/>
</dbReference>
<dbReference type="Proteomes" id="UP000541154">
    <property type="component" value="Unassembled WGS sequence"/>
</dbReference>
<dbReference type="EMBL" id="ML735312">
    <property type="protein sequence ID" value="KAE8386378.1"/>
    <property type="molecule type" value="Genomic_DNA"/>
</dbReference>
<dbReference type="Proteomes" id="UP000326877">
    <property type="component" value="Unassembled WGS sequence"/>
</dbReference>
<accession>A0A5N7BXQ1</accession>
<name>A0A5N7BXQ1_PETAA</name>
<gene>
    <name evidence="2" type="ORF">BDV23DRAFT_163245</name>
    <name evidence="3" type="ORF">ETB97_012767</name>
</gene>
<feature type="region of interest" description="Disordered" evidence="1">
    <location>
        <begin position="71"/>
        <end position="268"/>
    </location>
</feature>